<sequence>MTPIPAACVRSFPETSLPSRHEVVFPIMTPHPRSLSVRSFLRRPFPRDGRFPIMTPRETCVKKLPRDVLPSRDGRFPMAPRATCVEAS</sequence>
<dbReference type="Proteomes" id="UP000499080">
    <property type="component" value="Unassembled WGS sequence"/>
</dbReference>
<gene>
    <name evidence="1" type="ORF">AVEN_103057_1</name>
</gene>
<dbReference type="AlphaFoldDB" id="A0A4Y2B7N4"/>
<proteinExistence type="predicted"/>
<evidence type="ECO:0000313" key="2">
    <source>
        <dbReference type="Proteomes" id="UP000499080"/>
    </source>
</evidence>
<evidence type="ECO:0000313" key="1">
    <source>
        <dbReference type="EMBL" id="GBL88411.1"/>
    </source>
</evidence>
<accession>A0A4Y2B7N4</accession>
<keyword evidence="2" id="KW-1185">Reference proteome</keyword>
<name>A0A4Y2B7N4_ARAVE</name>
<dbReference type="EMBL" id="BGPR01000059">
    <property type="protein sequence ID" value="GBL88411.1"/>
    <property type="molecule type" value="Genomic_DNA"/>
</dbReference>
<reference evidence="1 2" key="1">
    <citation type="journal article" date="2019" name="Sci. Rep.">
        <title>Orb-weaving spider Araneus ventricosus genome elucidates the spidroin gene catalogue.</title>
        <authorList>
            <person name="Kono N."/>
            <person name="Nakamura H."/>
            <person name="Ohtoshi R."/>
            <person name="Moran D.A.P."/>
            <person name="Shinohara A."/>
            <person name="Yoshida Y."/>
            <person name="Fujiwara M."/>
            <person name="Mori M."/>
            <person name="Tomita M."/>
            <person name="Arakawa K."/>
        </authorList>
    </citation>
    <scope>NUCLEOTIDE SEQUENCE [LARGE SCALE GENOMIC DNA]</scope>
</reference>
<comment type="caution">
    <text evidence="1">The sequence shown here is derived from an EMBL/GenBank/DDBJ whole genome shotgun (WGS) entry which is preliminary data.</text>
</comment>
<protein>
    <submittedName>
        <fullName evidence="1">Uncharacterized protein</fullName>
    </submittedName>
</protein>
<organism evidence="1 2">
    <name type="scientific">Araneus ventricosus</name>
    <name type="common">Orbweaver spider</name>
    <name type="synonym">Epeira ventricosa</name>
    <dbReference type="NCBI Taxonomy" id="182803"/>
    <lineage>
        <taxon>Eukaryota</taxon>
        <taxon>Metazoa</taxon>
        <taxon>Ecdysozoa</taxon>
        <taxon>Arthropoda</taxon>
        <taxon>Chelicerata</taxon>
        <taxon>Arachnida</taxon>
        <taxon>Araneae</taxon>
        <taxon>Araneomorphae</taxon>
        <taxon>Entelegynae</taxon>
        <taxon>Araneoidea</taxon>
        <taxon>Araneidae</taxon>
        <taxon>Araneus</taxon>
    </lineage>
</organism>